<reference evidence="2 3" key="1">
    <citation type="submission" date="2020-08" db="EMBL/GenBank/DDBJ databases">
        <title>Sequencing the genomes of 1000 actinobacteria strains.</title>
        <authorList>
            <person name="Klenk H.-P."/>
        </authorList>
    </citation>
    <scope>NUCLEOTIDE SEQUENCE [LARGE SCALE GENOMIC DNA]</scope>
    <source>
        <strain evidence="2 3">DSM 44786</strain>
    </source>
</reference>
<proteinExistence type="predicted"/>
<dbReference type="EMBL" id="JACHJR010000001">
    <property type="protein sequence ID" value="MBB4945529.1"/>
    <property type="molecule type" value="Genomic_DNA"/>
</dbReference>
<dbReference type="EC" id="5.4.99.1" evidence="2"/>
<dbReference type="PROSITE" id="PS51332">
    <property type="entry name" value="B12_BINDING"/>
    <property type="match status" value="1"/>
</dbReference>
<dbReference type="Pfam" id="PF02310">
    <property type="entry name" value="B12-binding"/>
    <property type="match status" value="1"/>
</dbReference>
<dbReference type="InterPro" id="IPR006158">
    <property type="entry name" value="Cobalamin-bd"/>
</dbReference>
<name>A0A7W7S7U7_9ACTN</name>
<dbReference type="SUPFAM" id="SSF52242">
    <property type="entry name" value="Cobalamin (vitamin B12)-binding domain"/>
    <property type="match status" value="1"/>
</dbReference>
<evidence type="ECO:0000313" key="3">
    <source>
        <dbReference type="Proteomes" id="UP000573327"/>
    </source>
</evidence>
<gene>
    <name evidence="2" type="ORF">F4556_001064</name>
</gene>
<dbReference type="CDD" id="cd02065">
    <property type="entry name" value="B12-binding_like"/>
    <property type="match status" value="1"/>
</dbReference>
<dbReference type="Gene3D" id="3.40.50.280">
    <property type="entry name" value="Cobalamin-binding domain"/>
    <property type="match status" value="1"/>
</dbReference>
<feature type="domain" description="B12-binding" evidence="1">
    <location>
        <begin position="18"/>
        <end position="156"/>
    </location>
</feature>
<organism evidence="2 3">
    <name type="scientific">Kitasatospora gansuensis</name>
    <dbReference type="NCBI Taxonomy" id="258050"/>
    <lineage>
        <taxon>Bacteria</taxon>
        <taxon>Bacillati</taxon>
        <taxon>Actinomycetota</taxon>
        <taxon>Actinomycetes</taxon>
        <taxon>Kitasatosporales</taxon>
        <taxon>Streptomycetaceae</taxon>
        <taxon>Kitasatospora</taxon>
    </lineage>
</organism>
<dbReference type="RefSeq" id="WP_184912003.1">
    <property type="nucleotide sequence ID" value="NZ_JACHJR010000001.1"/>
</dbReference>
<dbReference type="GO" id="GO:0031419">
    <property type="term" value="F:cobalamin binding"/>
    <property type="evidence" value="ECO:0007669"/>
    <property type="project" value="InterPro"/>
</dbReference>
<comment type="caution">
    <text evidence="2">The sequence shown here is derived from an EMBL/GenBank/DDBJ whole genome shotgun (WGS) entry which is preliminary data.</text>
</comment>
<evidence type="ECO:0000259" key="1">
    <source>
        <dbReference type="PROSITE" id="PS51332"/>
    </source>
</evidence>
<dbReference type="InterPro" id="IPR036724">
    <property type="entry name" value="Cobalamin-bd_sf"/>
</dbReference>
<dbReference type="Proteomes" id="UP000573327">
    <property type="component" value="Unassembled WGS sequence"/>
</dbReference>
<dbReference type="GO" id="GO:0046872">
    <property type="term" value="F:metal ion binding"/>
    <property type="evidence" value="ECO:0007669"/>
    <property type="project" value="InterPro"/>
</dbReference>
<keyword evidence="2" id="KW-0413">Isomerase</keyword>
<accession>A0A7W7S7U7</accession>
<sequence length="162" mass="17205">MELDNHPCPPALGPGTHGLDVVVTSVASDAHTWNLIYLQLLLEELGHRVTNLGSCVPDQLMVDECRTRRPDLIVLSTVNGHGLNDGRRVIGQLRDCAELRTTPIVIGGKLGISGAEQGSHVGELVDAGFDAVFEDSAGIVGFHDFVRALPAGRRALPTGGVR</sequence>
<dbReference type="GO" id="GO:0050097">
    <property type="term" value="F:methylaspartate mutase activity"/>
    <property type="evidence" value="ECO:0007669"/>
    <property type="project" value="UniProtKB-EC"/>
</dbReference>
<protein>
    <submittedName>
        <fullName evidence="2">Methylaspartate mutase sigma subunit</fullName>
        <ecNumber evidence="2">5.4.99.1</ecNumber>
    </submittedName>
</protein>
<evidence type="ECO:0000313" key="2">
    <source>
        <dbReference type="EMBL" id="MBB4945529.1"/>
    </source>
</evidence>
<keyword evidence="3" id="KW-1185">Reference proteome</keyword>
<dbReference type="AlphaFoldDB" id="A0A7W7S7U7"/>